<dbReference type="EMBL" id="JABFUD020000016">
    <property type="protein sequence ID" value="KAI5068393.1"/>
    <property type="molecule type" value="Genomic_DNA"/>
</dbReference>
<keyword evidence="2" id="KW-1185">Reference proteome</keyword>
<evidence type="ECO:0000313" key="1">
    <source>
        <dbReference type="EMBL" id="KAI5068393.1"/>
    </source>
</evidence>
<reference evidence="1" key="1">
    <citation type="submission" date="2021-01" db="EMBL/GenBank/DDBJ databases">
        <title>Adiantum capillus-veneris genome.</title>
        <authorList>
            <person name="Fang Y."/>
            <person name="Liao Q."/>
        </authorList>
    </citation>
    <scope>NUCLEOTIDE SEQUENCE</scope>
    <source>
        <strain evidence="1">H3</strain>
        <tissue evidence="1">Leaf</tissue>
    </source>
</reference>
<evidence type="ECO:0000313" key="2">
    <source>
        <dbReference type="Proteomes" id="UP000886520"/>
    </source>
</evidence>
<name>A0A9D4ZAL3_ADICA</name>
<accession>A0A9D4ZAL3</accession>
<proteinExistence type="predicted"/>
<protein>
    <submittedName>
        <fullName evidence="1">Uncharacterized protein</fullName>
    </submittedName>
</protein>
<organism evidence="1 2">
    <name type="scientific">Adiantum capillus-veneris</name>
    <name type="common">Maidenhair fern</name>
    <dbReference type="NCBI Taxonomy" id="13818"/>
    <lineage>
        <taxon>Eukaryota</taxon>
        <taxon>Viridiplantae</taxon>
        <taxon>Streptophyta</taxon>
        <taxon>Embryophyta</taxon>
        <taxon>Tracheophyta</taxon>
        <taxon>Polypodiopsida</taxon>
        <taxon>Polypodiidae</taxon>
        <taxon>Polypodiales</taxon>
        <taxon>Pteridineae</taxon>
        <taxon>Pteridaceae</taxon>
        <taxon>Vittarioideae</taxon>
        <taxon>Adiantum</taxon>
    </lineage>
</organism>
<comment type="caution">
    <text evidence="1">The sequence shown here is derived from an EMBL/GenBank/DDBJ whole genome shotgun (WGS) entry which is preliminary data.</text>
</comment>
<dbReference type="Proteomes" id="UP000886520">
    <property type="component" value="Chromosome 16"/>
</dbReference>
<dbReference type="OrthoDB" id="1914601at2759"/>
<dbReference type="AlphaFoldDB" id="A0A9D4ZAL3"/>
<gene>
    <name evidence="1" type="ORF">GOP47_0016738</name>
</gene>
<sequence>MTAGEICALPGCRKPRFPSLGRATPHLTCGNLHHQLLMAERFDPSLPPPHQQILGRNAAGLCALPSCCDPPYPSHAWCSRSHYLAWLSDFTSGLYPDQICKLPGCTRHVFVNENCTPSHYCGWRHCQEHVMLIALQRQRQQRPPQQDILPFLPSSAERKPGHVHSLESLVPTLREYASNTKSARNIEVDEDFFGKHPWDVCTDGDTYVLIVRCNYKSKGNTRVRLTKDGYHWKQQGKAMKNKGKPLPVVNNSKDNLSMMANNLFLRWNLPPLDDECFDEIMFGLNMYTED</sequence>